<feature type="chain" id="PRO_5041230090" evidence="2">
    <location>
        <begin position="22"/>
        <end position="242"/>
    </location>
</feature>
<reference evidence="4" key="1">
    <citation type="journal article" date="2023" name="Front. Microbiol.">
        <title>Ralstonia chuxiongensis sp. nov., Ralstonia mojiangensis sp. nov., and Ralstonia soli sp. nov., isolated from tobacco fields, are three novel species in the family Burkholderiaceae.</title>
        <authorList>
            <person name="Lu C.H."/>
            <person name="Zhang Y.Y."/>
            <person name="Jiang N."/>
            <person name="Chen W."/>
            <person name="Shao X."/>
            <person name="Zhao Z.M."/>
            <person name="Lu W.L."/>
            <person name="Hu X."/>
            <person name="Xi Y.X."/>
            <person name="Zou S.Y."/>
            <person name="Wei Q.J."/>
            <person name="Lin Z.L."/>
            <person name="Gong L."/>
            <person name="Gai X.T."/>
            <person name="Zhang L.Q."/>
            <person name="Li J.Y."/>
            <person name="Jin Y."/>
            <person name="Xia Z.Y."/>
        </authorList>
    </citation>
    <scope>NUCLEOTIDE SEQUENCE [LARGE SCALE GENOMIC DNA]</scope>
    <source>
        <strain evidence="4">21YRMH01-3</strain>
    </source>
</reference>
<feature type="signal peptide" evidence="2">
    <location>
        <begin position="1"/>
        <end position="21"/>
    </location>
</feature>
<dbReference type="Pfam" id="PF03922">
    <property type="entry name" value="OmpW"/>
    <property type="match status" value="1"/>
</dbReference>
<dbReference type="SUPFAM" id="SSF56925">
    <property type="entry name" value="OMPA-like"/>
    <property type="match status" value="1"/>
</dbReference>
<protein>
    <submittedName>
        <fullName evidence="3">Outer membrane beta-barrel protein</fullName>
    </submittedName>
</protein>
<dbReference type="EMBL" id="JAMYWC010000007">
    <property type="protein sequence ID" value="MCP1174950.1"/>
    <property type="molecule type" value="Genomic_DNA"/>
</dbReference>
<organism evidence="3 4">
    <name type="scientific">Ralstonia chuxiongensis</name>
    <dbReference type="NCBI Taxonomy" id="2957504"/>
    <lineage>
        <taxon>Bacteria</taxon>
        <taxon>Pseudomonadati</taxon>
        <taxon>Pseudomonadota</taxon>
        <taxon>Betaproteobacteria</taxon>
        <taxon>Burkholderiales</taxon>
        <taxon>Burkholderiaceae</taxon>
        <taxon>Ralstonia</taxon>
    </lineage>
</organism>
<dbReference type="InterPro" id="IPR011250">
    <property type="entry name" value="OMP/PagP_B-barrel"/>
</dbReference>
<comment type="subcellular location">
    <subcellularLocation>
        <location evidence="1">Cell outer membrane</location>
    </subcellularLocation>
</comment>
<dbReference type="PANTHER" id="PTHR36920">
    <property type="match status" value="1"/>
</dbReference>
<evidence type="ECO:0000256" key="1">
    <source>
        <dbReference type="ARBA" id="ARBA00004442"/>
    </source>
</evidence>
<comment type="caution">
    <text evidence="3">The sequence shown here is derived from an EMBL/GenBank/DDBJ whole genome shotgun (WGS) entry which is preliminary data.</text>
</comment>
<dbReference type="GO" id="GO:0009279">
    <property type="term" value="C:cell outer membrane"/>
    <property type="evidence" value="ECO:0007669"/>
    <property type="project" value="UniProtKB-SubCell"/>
</dbReference>
<proteinExistence type="predicted"/>
<dbReference type="GO" id="GO:0055085">
    <property type="term" value="P:transmembrane transport"/>
    <property type="evidence" value="ECO:0007669"/>
    <property type="project" value="TreeGrafter"/>
</dbReference>
<dbReference type="PANTHER" id="PTHR36920:SF1">
    <property type="entry name" value="OUTER MEMBRANE PROTEIN W"/>
    <property type="match status" value="1"/>
</dbReference>
<dbReference type="AlphaFoldDB" id="A0AA41X0K7"/>
<dbReference type="Gene3D" id="2.40.160.20">
    <property type="match status" value="1"/>
</dbReference>
<gene>
    <name evidence="3" type="ORF">NKG59_21515</name>
</gene>
<evidence type="ECO:0000256" key="2">
    <source>
        <dbReference type="SAM" id="SignalP"/>
    </source>
</evidence>
<keyword evidence="4" id="KW-1185">Reference proteome</keyword>
<dbReference type="InterPro" id="IPR005618">
    <property type="entry name" value="OMPW"/>
</dbReference>
<evidence type="ECO:0000313" key="4">
    <source>
        <dbReference type="Proteomes" id="UP001162793"/>
    </source>
</evidence>
<name>A0AA41X0K7_9RALS</name>
<keyword evidence="2" id="KW-0732">Signal</keyword>
<dbReference type="RefSeq" id="WP_253541174.1">
    <property type="nucleotide sequence ID" value="NZ_JAMYWC010000007.1"/>
</dbReference>
<evidence type="ECO:0000313" key="3">
    <source>
        <dbReference type="EMBL" id="MCP1174950.1"/>
    </source>
</evidence>
<sequence>MLQKRVFAGAAALVMSAVAHAQSAGDFVVNVGWFHFAPQDSSQPLTVNALGSSVTAVGTGASIADTDTVGLTATYFVTDHIAAAAALGVPPRFRLTGTGSLSALGQVGSAYEWSPALLLKYYFNDAKSNIRPYLGAGVSYVWFSGVKLESAAASGAFLYSPAFGNALEGPTTAKLSSSFAPVVNAGLTYNINDHWSVDFSVSYMWLSTRATLTTQSALGPVTSTTKLKINPLISLLSVGYKF</sequence>
<accession>A0AA41X0K7</accession>
<dbReference type="Proteomes" id="UP001162793">
    <property type="component" value="Unassembled WGS sequence"/>
</dbReference>